<dbReference type="SUPFAM" id="SSF53649">
    <property type="entry name" value="Alkaline phosphatase-like"/>
    <property type="match status" value="1"/>
</dbReference>
<accession>A0AAN5AMW3</accession>
<sequence length="584" mass="67717">MKTRQALSTNIPIRMNKKLTFLLGAAVSLMLGSCQAGKTVADKQAERPNILYIMTDDHAFQALSAYGHPVSQLAPTPNIDRIGENGIRFDQGFVTNSLCGPSRAVMLTGKHSHINGFEHNSSVFDGSQETWITKLHDQGYETSVIGKWHLVSEPNGFDFYKILDDQGEYYNPNFITAEGEEQIEGYATDIITDLTIDYLEQQRDKDKPFAMLMHHKAPHRNWMPALRHLNKFDSVEFPVPATYFDKNEDRTAAREQMMTVYRDMYEGHDLKMSNEYGSSDYRYDPWPHVGRDRMTEEQGKAWDAAYRGKNDAMHQANLNEEELALWKYQRYLQDYCATIASVDESIGRVLDYLEKTGLAENTLVVYTSDQGFYLGEHGWFDKRFMYEESMRTPLLMQFPGKIKAGSTSDALVQNLDFAQTFLDIAGVEASDKMQGQSLVPLFEGQTPADWRKSLYYHFHEFPGFHSVKRHYGVRGERYKLMHFYYQDVDEWEFYDLEKDPQEVRNAINDPEYKEEIAMMHEELAKLMVQYELEPFDTWKEKFKKPFSGPKNKLGPWDPAEKKKMDKRRKAWEAKQKAKKEAAAK</sequence>
<evidence type="ECO:0000313" key="7">
    <source>
        <dbReference type="Proteomes" id="UP001310022"/>
    </source>
</evidence>
<dbReference type="InterPro" id="IPR017850">
    <property type="entry name" value="Alkaline_phosphatase_core_sf"/>
</dbReference>
<evidence type="ECO:0000256" key="1">
    <source>
        <dbReference type="ARBA" id="ARBA00008779"/>
    </source>
</evidence>
<dbReference type="PROSITE" id="PS00149">
    <property type="entry name" value="SULFATASE_2"/>
    <property type="match status" value="1"/>
</dbReference>
<evidence type="ECO:0000256" key="4">
    <source>
        <dbReference type="SAM" id="SignalP"/>
    </source>
</evidence>
<dbReference type="PANTHER" id="PTHR43108">
    <property type="entry name" value="N-ACETYLGLUCOSAMINE-6-SULFATASE FAMILY MEMBER"/>
    <property type="match status" value="1"/>
</dbReference>
<dbReference type="PROSITE" id="PS00523">
    <property type="entry name" value="SULFATASE_1"/>
    <property type="match status" value="1"/>
</dbReference>
<reference evidence="6 7" key="1">
    <citation type="submission" date="2021-12" db="EMBL/GenBank/DDBJ databases">
        <title>Genome sequencing of bacteria with rrn-lacking chromosome and rrn-plasmid.</title>
        <authorList>
            <person name="Anda M."/>
            <person name="Iwasaki W."/>
        </authorList>
    </citation>
    <scope>NUCLEOTIDE SEQUENCE [LARGE SCALE GENOMIC DNA]</scope>
    <source>
        <strain evidence="6 7">NBRC 15940</strain>
    </source>
</reference>
<dbReference type="Proteomes" id="UP001310022">
    <property type="component" value="Unassembled WGS sequence"/>
</dbReference>
<dbReference type="Pfam" id="PF16347">
    <property type="entry name" value="SGSH_C"/>
    <property type="match status" value="1"/>
</dbReference>
<dbReference type="PROSITE" id="PS51257">
    <property type="entry name" value="PROKAR_LIPOPROTEIN"/>
    <property type="match status" value="1"/>
</dbReference>
<feature type="compositionally biased region" description="Basic and acidic residues" evidence="3">
    <location>
        <begin position="570"/>
        <end position="584"/>
    </location>
</feature>
<dbReference type="InterPro" id="IPR024607">
    <property type="entry name" value="Sulfatase_CS"/>
</dbReference>
<dbReference type="CDD" id="cd16031">
    <property type="entry name" value="G6S_like"/>
    <property type="match status" value="1"/>
</dbReference>
<organism evidence="6 7">
    <name type="scientific">Persicobacter diffluens</name>
    <dbReference type="NCBI Taxonomy" id="981"/>
    <lineage>
        <taxon>Bacteria</taxon>
        <taxon>Pseudomonadati</taxon>
        <taxon>Bacteroidota</taxon>
        <taxon>Cytophagia</taxon>
        <taxon>Cytophagales</taxon>
        <taxon>Persicobacteraceae</taxon>
        <taxon>Persicobacter</taxon>
    </lineage>
</organism>
<feature type="region of interest" description="Disordered" evidence="3">
    <location>
        <begin position="543"/>
        <end position="584"/>
    </location>
</feature>
<proteinExistence type="inferred from homology"/>
<feature type="chain" id="PRO_5043047173" evidence="4">
    <location>
        <begin position="37"/>
        <end position="584"/>
    </location>
</feature>
<comment type="caution">
    <text evidence="6">The sequence shown here is derived from an EMBL/GenBank/DDBJ whole genome shotgun (WGS) entry which is preliminary data.</text>
</comment>
<keyword evidence="7" id="KW-1185">Reference proteome</keyword>
<feature type="signal peptide" evidence="4">
    <location>
        <begin position="1"/>
        <end position="36"/>
    </location>
</feature>
<feature type="domain" description="N-sulphoglucosamine sulphohydrolase C-terminal" evidence="5">
    <location>
        <begin position="375"/>
        <end position="527"/>
    </location>
</feature>
<evidence type="ECO:0000256" key="2">
    <source>
        <dbReference type="ARBA" id="ARBA00022801"/>
    </source>
</evidence>
<dbReference type="PANTHER" id="PTHR43108:SF6">
    <property type="entry name" value="N-SULPHOGLUCOSAMINE SULPHOHYDROLASE"/>
    <property type="match status" value="1"/>
</dbReference>
<protein>
    <submittedName>
        <fullName evidence="6">Sulfatase</fullName>
    </submittedName>
</protein>
<evidence type="ECO:0000259" key="5">
    <source>
        <dbReference type="Pfam" id="PF16347"/>
    </source>
</evidence>
<dbReference type="AlphaFoldDB" id="A0AAN5AMW3"/>
<comment type="similarity">
    <text evidence="1">Belongs to the sulfatase family.</text>
</comment>
<name>A0AAN5AMW3_9BACT</name>
<dbReference type="Gene3D" id="3.40.720.10">
    <property type="entry name" value="Alkaline Phosphatase, subunit A"/>
    <property type="match status" value="1"/>
</dbReference>
<keyword evidence="4" id="KW-0732">Signal</keyword>
<dbReference type="GO" id="GO:0016787">
    <property type="term" value="F:hydrolase activity"/>
    <property type="evidence" value="ECO:0007669"/>
    <property type="project" value="UniProtKB-KW"/>
</dbReference>
<dbReference type="EMBL" id="BQKE01000002">
    <property type="protein sequence ID" value="GJM62786.1"/>
    <property type="molecule type" value="Genomic_DNA"/>
</dbReference>
<keyword evidence="2" id="KW-0378">Hydrolase</keyword>
<gene>
    <name evidence="6" type="ORF">PEDI_33380</name>
</gene>
<evidence type="ECO:0000256" key="3">
    <source>
        <dbReference type="SAM" id="MobiDB-lite"/>
    </source>
</evidence>
<evidence type="ECO:0000313" key="6">
    <source>
        <dbReference type="EMBL" id="GJM62786.1"/>
    </source>
</evidence>
<dbReference type="InterPro" id="IPR032506">
    <property type="entry name" value="SGSH_C"/>
</dbReference>